<dbReference type="OrthoDB" id="9805585at2"/>
<keyword evidence="3" id="KW-0489">Methyltransferase</keyword>
<evidence type="ECO:0000313" key="5">
    <source>
        <dbReference type="Proteomes" id="UP000826616"/>
    </source>
</evidence>
<dbReference type="GO" id="GO:0032259">
    <property type="term" value="P:methylation"/>
    <property type="evidence" value="ECO:0007669"/>
    <property type="project" value="UniProtKB-KW"/>
</dbReference>
<evidence type="ECO:0000259" key="1">
    <source>
        <dbReference type="Pfam" id="PF13649"/>
    </source>
</evidence>
<reference evidence="2 5" key="2">
    <citation type="submission" date="2021-08" db="EMBL/GenBank/DDBJ databases">
        <title>Complete genome sequence of the strain Aneurinibacillus thermoaerophilus CCM 8960.</title>
        <authorList>
            <person name="Musilova J."/>
            <person name="Kourilova X."/>
            <person name="Pernicova I."/>
            <person name="Bezdicek M."/>
            <person name="Lengerova M."/>
            <person name="Obruca S."/>
            <person name="Sedlar K."/>
        </authorList>
    </citation>
    <scope>NUCLEOTIDE SEQUENCE [LARGE SCALE GENOMIC DNA]</scope>
    <source>
        <strain evidence="2 5">CCM 8960</strain>
    </source>
</reference>
<dbReference type="EMBL" id="FNDE01000002">
    <property type="protein sequence ID" value="SDG75732.1"/>
    <property type="molecule type" value="Genomic_DNA"/>
</dbReference>
<dbReference type="GeneID" id="97140577"/>
<dbReference type="EMBL" id="CP080764">
    <property type="protein sequence ID" value="QYY43471.1"/>
    <property type="molecule type" value="Genomic_DNA"/>
</dbReference>
<keyword evidence="3" id="KW-0808">Transferase</keyword>
<dbReference type="InterPro" id="IPR041698">
    <property type="entry name" value="Methyltransf_25"/>
</dbReference>
<dbReference type="InterPro" id="IPR029063">
    <property type="entry name" value="SAM-dependent_MTases_sf"/>
</dbReference>
<evidence type="ECO:0000313" key="3">
    <source>
        <dbReference type="EMBL" id="SDG75732.1"/>
    </source>
</evidence>
<protein>
    <submittedName>
        <fullName evidence="2">Methyltransferase domain-containing protein</fullName>
    </submittedName>
    <submittedName>
        <fullName evidence="3">Phospholipid N-methyltransferase</fullName>
    </submittedName>
</protein>
<dbReference type="Proteomes" id="UP000826616">
    <property type="component" value="Chromosome"/>
</dbReference>
<dbReference type="RefSeq" id="WP_057899673.1">
    <property type="nucleotide sequence ID" value="NZ_CP080764.1"/>
</dbReference>
<dbReference type="Gene3D" id="3.40.50.150">
    <property type="entry name" value="Vaccinia Virus protein VP39"/>
    <property type="match status" value="1"/>
</dbReference>
<reference evidence="3 4" key="1">
    <citation type="submission" date="2016-10" db="EMBL/GenBank/DDBJ databases">
        <authorList>
            <person name="de Groot N.N."/>
        </authorList>
    </citation>
    <scope>NUCLEOTIDE SEQUENCE [LARGE SCALE GENOMIC DNA]</scope>
    <source>
        <strain evidence="3 4">L 420-91</strain>
    </source>
</reference>
<feature type="domain" description="Methyltransferase" evidence="1">
    <location>
        <begin position="43"/>
        <end position="140"/>
    </location>
</feature>
<dbReference type="GO" id="GO:0008168">
    <property type="term" value="F:methyltransferase activity"/>
    <property type="evidence" value="ECO:0007669"/>
    <property type="project" value="UniProtKB-KW"/>
</dbReference>
<proteinExistence type="predicted"/>
<evidence type="ECO:0000313" key="2">
    <source>
        <dbReference type="EMBL" id="QYY43471.1"/>
    </source>
</evidence>
<gene>
    <name evidence="2" type="ORF">K3F53_04280</name>
    <name evidence="3" type="ORF">SAMN04489735_1002147</name>
</gene>
<dbReference type="SUPFAM" id="SSF53335">
    <property type="entry name" value="S-adenosyl-L-methionine-dependent methyltransferases"/>
    <property type="match status" value="1"/>
</dbReference>
<dbReference type="CDD" id="cd02440">
    <property type="entry name" value="AdoMet_MTases"/>
    <property type="match status" value="1"/>
</dbReference>
<name>A0A1G7WUV7_ANETH</name>
<dbReference type="Proteomes" id="UP000198956">
    <property type="component" value="Unassembled WGS sequence"/>
</dbReference>
<dbReference type="AlphaFoldDB" id="A0A1G7WUV7"/>
<organism evidence="3 4">
    <name type="scientific">Aneurinibacillus thermoaerophilus</name>
    <dbReference type="NCBI Taxonomy" id="143495"/>
    <lineage>
        <taxon>Bacteria</taxon>
        <taxon>Bacillati</taxon>
        <taxon>Bacillota</taxon>
        <taxon>Bacilli</taxon>
        <taxon>Bacillales</taxon>
        <taxon>Paenibacillaceae</taxon>
        <taxon>Aneurinibacillus group</taxon>
        <taxon>Aneurinibacillus</taxon>
    </lineage>
</organism>
<accession>A0A1G7WUV7</accession>
<sequence>MGKLLFLYKFLSSPRSIGSVTPSSRFLARAMIKPIDFANAKAIAELGAGTGIFTEYLRKNKRNDCKLVVFEKDDNMRNRLQNMYPDLSYYNNASDIYNVMCKLKIQNFDYILSGLPFANFPQELRDAIMDGVEKALKPGGLFIAFQYSQQMKRQLHKRFEQVDIDFVPLNIPPAFVYCCRKRDNLSTRQEQQV</sequence>
<dbReference type="Pfam" id="PF13649">
    <property type="entry name" value="Methyltransf_25"/>
    <property type="match status" value="1"/>
</dbReference>
<keyword evidence="5" id="KW-1185">Reference proteome</keyword>
<evidence type="ECO:0000313" key="4">
    <source>
        <dbReference type="Proteomes" id="UP000198956"/>
    </source>
</evidence>